<comment type="caution">
    <text evidence="2">The sequence shown here is derived from an EMBL/GenBank/DDBJ whole genome shotgun (WGS) entry which is preliminary data.</text>
</comment>
<dbReference type="GO" id="GO:0044010">
    <property type="term" value="P:single-species biofilm formation"/>
    <property type="evidence" value="ECO:0007669"/>
    <property type="project" value="TreeGrafter"/>
</dbReference>
<name>A0A840G434_RHOTE</name>
<dbReference type="EMBL" id="JACIGE010000003">
    <property type="protein sequence ID" value="MBB4246665.1"/>
    <property type="molecule type" value="Genomic_DNA"/>
</dbReference>
<dbReference type="InterPro" id="IPR029044">
    <property type="entry name" value="Nucleotide-diphossugar_trans"/>
</dbReference>
<sequence>MNKTPALISFLWPKNLGVLLRYLEVSGPRTIITTRSFFGAEHLSKLRSANASPLVLDDVLSKTRRDALKRHEARLIEQLDDWAKPLLSATQTENDARQLTLGNARANLGSAIELIAALDEVASEHAIELVVLNEEWMLHSNVLCMWARHKGIPTLHLEHNPFLGLPYSIHQHQQADHMAVFGEGSQASFSDVGYDISRLHATGLPQFDALMAERERRAYWRDFICSRHGLDPSRPIIVYGTTWFAGLSLLEDADNPTRVTEAFFGAIKSLGKQAQHIIKDRPGAGTHAEKLVRGIAHRLGIRDRDYVYVQDAIDGQGIPMEKPLPYLLGADLIVANDSGLLIEALCVQTRGVNLLTDSTFVFGPYLAGDCGLRQATADKLADTILKTLDDPEIPAQMAAAAPRFNAAMDGCATERVATLMRQLALPTPCLIPFEPDPSLRRKAPPPAWKTLLQVEDTAATGYHGGVRRELVDLSPRPIRLALDIGCAAGGTGAYIKSKHPRARVIGIEVNRSAAELAKKQLDQVLVGRFEEIDFAAAGVKPGSIDTVIVADVLEHMYDPWSVLTALRPWLSMDAQVIASIPNVRNLKLMEDMAAGYWRYEDSGLLDITHIRFFTLREVRRFFHETGYHVRTLQYAIDPRLMAFYEENKPRPGPIDINMGKMSLHAIEGAELDELCSLQFYVVAGNNARTDDIENYRETPPDLLLLERLAPTPQDGRLWEEHLAHWPKLPEVHLFLIDTVGDETRIAATIGNLARQLYSSARITVVSPKTAPDGVAVPGGRIGWRELPAGQSPFVLINEEIVRSGSDWVAPLYAGDVVEPAALLRLIELARRTPDARCLYGDDSVLINNIPSQLKLKPDFDAELLLGWDYLSSGLTLFERATLLSGGGFAADLRGAEVYDAALRLLARHGSESFAHLAEPLLHRPPGGNDGDLPFSQVHGSRRAALGRHFVATAIPAQIDDGWTPGTFRIRRQPAADTSVSLLLVLDATTPPFQQNLERTLECTTTLGWEVLILDNGVSDPVIREYVDGLDALQSAQLRIFRLDTPAGSVQASNLLAEQARGELLVFLDPRLHPATNGWLEELGGLTMDAGVAAVAPRILGADGKVFASGLFVGIEDGAADAFAGALHQQAGILGRAHLVQRFAALPDGCLLTKKVVFEAAGGFDVAAADTPALAVADYTLRVTAAGLRCLWTPFVSLLRTATSEAAPREPVLAFSDELLLRHLPLLRHDPAYHPALASKTPVFSYEKRRELIGERFPWRPLPRILAFHADLGGCGYYRIIEPAKALTEAHRAEANATCYTFDSVDIARADPDIVVLQRQIMDEQIARVERYRRVNGKPLVFELDDLMFELPKHNPHNQETPKDIKERLRRSIGVCDRLIVSTAPLAEALREMNGDIRVVANRLPKSRWEGLAPARQQRKKPRVGWSGSISHVGDLLIIEDIVRELADEVDWVFMGLAPDALRPFIADFRPGVPFAEYPDALADMQLDLALAPLELCHFNECKSNLKLLEYGILGYPVIATDIVPYQGDLPITRVKNKRTHWLRAIREHLSDRDELARRGDAMKAAVTRDWMLEEHLDEWLDAWTMR</sequence>
<dbReference type="PANTHER" id="PTHR43685:SF2">
    <property type="entry name" value="GLYCOSYLTRANSFERASE 2-LIKE DOMAIN-CONTAINING PROTEIN"/>
    <property type="match status" value="1"/>
</dbReference>
<accession>A0A840G434</accession>
<dbReference type="SUPFAM" id="SSF53335">
    <property type="entry name" value="S-adenosyl-L-methionine-dependent methyltransferases"/>
    <property type="match status" value="1"/>
</dbReference>
<evidence type="ECO:0000313" key="2">
    <source>
        <dbReference type="EMBL" id="MBB4246665.1"/>
    </source>
</evidence>
<dbReference type="Proteomes" id="UP000587070">
    <property type="component" value="Unassembled WGS sequence"/>
</dbReference>
<proteinExistence type="predicted"/>
<keyword evidence="3" id="KW-1185">Reference proteome</keyword>
<keyword evidence="2" id="KW-0808">Transferase</keyword>
<dbReference type="Gene3D" id="3.40.50.150">
    <property type="entry name" value="Vaccinia Virus protein VP39"/>
    <property type="match status" value="1"/>
</dbReference>
<dbReference type="Gene3D" id="3.40.50.2000">
    <property type="entry name" value="Glycogen Phosphorylase B"/>
    <property type="match status" value="1"/>
</dbReference>
<dbReference type="RefSeq" id="WP_153115188.1">
    <property type="nucleotide sequence ID" value="NZ_JACIGE010000003.1"/>
</dbReference>
<dbReference type="SUPFAM" id="SSF53448">
    <property type="entry name" value="Nucleotide-diphospho-sugar transferases"/>
    <property type="match status" value="2"/>
</dbReference>
<dbReference type="GO" id="GO:0016740">
    <property type="term" value="F:transferase activity"/>
    <property type="evidence" value="ECO:0007669"/>
    <property type="project" value="UniProtKB-KW"/>
</dbReference>
<dbReference type="InterPro" id="IPR013217">
    <property type="entry name" value="Methyltransf_12"/>
</dbReference>
<dbReference type="OrthoDB" id="9816564at2"/>
<reference evidence="2 3" key="1">
    <citation type="submission" date="2020-08" db="EMBL/GenBank/DDBJ databases">
        <title>Genome sequencing of Purple Non-Sulfur Bacteria from various extreme environments.</title>
        <authorList>
            <person name="Mayer M."/>
        </authorList>
    </citation>
    <scope>NUCLEOTIDE SEQUENCE [LARGE SCALE GENOMIC DNA]</scope>
    <source>
        <strain evidence="2 3">2761</strain>
    </source>
</reference>
<dbReference type="InterPro" id="IPR029063">
    <property type="entry name" value="SAM-dependent_MTases_sf"/>
</dbReference>
<feature type="domain" description="Methyltransferase type 12" evidence="1">
    <location>
        <begin position="482"/>
        <end position="572"/>
    </location>
</feature>
<evidence type="ECO:0000313" key="3">
    <source>
        <dbReference type="Proteomes" id="UP000587070"/>
    </source>
</evidence>
<dbReference type="CDD" id="cd02440">
    <property type="entry name" value="AdoMet_MTases"/>
    <property type="match status" value="1"/>
</dbReference>
<dbReference type="SUPFAM" id="SSF53756">
    <property type="entry name" value="UDP-Glycosyltransferase/glycogen phosphorylase"/>
    <property type="match status" value="2"/>
</dbReference>
<protein>
    <submittedName>
        <fullName evidence="2">Glycosyltransferase involved in cell wall biosynthesis</fullName>
    </submittedName>
</protein>
<gene>
    <name evidence="2" type="ORF">GGD90_001028</name>
</gene>
<dbReference type="PANTHER" id="PTHR43685">
    <property type="entry name" value="GLYCOSYLTRANSFERASE"/>
    <property type="match status" value="1"/>
</dbReference>
<dbReference type="Pfam" id="PF08242">
    <property type="entry name" value="Methyltransf_12"/>
    <property type="match status" value="1"/>
</dbReference>
<dbReference type="InterPro" id="IPR050834">
    <property type="entry name" value="Glycosyltransf_2"/>
</dbReference>
<organism evidence="2 3">
    <name type="scientific">Rhodocyclus tenuis</name>
    <name type="common">Rhodospirillum tenue</name>
    <dbReference type="NCBI Taxonomy" id="1066"/>
    <lineage>
        <taxon>Bacteria</taxon>
        <taxon>Pseudomonadati</taxon>
        <taxon>Pseudomonadota</taxon>
        <taxon>Betaproteobacteria</taxon>
        <taxon>Rhodocyclales</taxon>
        <taxon>Rhodocyclaceae</taxon>
        <taxon>Rhodocyclus</taxon>
    </lineage>
</organism>
<evidence type="ECO:0000259" key="1">
    <source>
        <dbReference type="Pfam" id="PF08242"/>
    </source>
</evidence>
<dbReference type="Gene3D" id="3.90.550.10">
    <property type="entry name" value="Spore Coat Polysaccharide Biosynthesis Protein SpsA, Chain A"/>
    <property type="match status" value="2"/>
</dbReference>